<evidence type="ECO:0000313" key="3">
    <source>
        <dbReference type="EMBL" id="PMD18162.1"/>
    </source>
</evidence>
<dbReference type="InterPro" id="IPR013320">
    <property type="entry name" value="ConA-like_dom_sf"/>
</dbReference>
<dbReference type="PROSITE" id="PS51762">
    <property type="entry name" value="GH16_2"/>
    <property type="match status" value="1"/>
</dbReference>
<dbReference type="OrthoDB" id="192832at2759"/>
<organism evidence="3 4">
    <name type="scientific">Hyaloscypha hepaticicola</name>
    <dbReference type="NCBI Taxonomy" id="2082293"/>
    <lineage>
        <taxon>Eukaryota</taxon>
        <taxon>Fungi</taxon>
        <taxon>Dikarya</taxon>
        <taxon>Ascomycota</taxon>
        <taxon>Pezizomycotina</taxon>
        <taxon>Leotiomycetes</taxon>
        <taxon>Helotiales</taxon>
        <taxon>Hyaloscyphaceae</taxon>
        <taxon>Hyaloscypha</taxon>
    </lineage>
</organism>
<proteinExistence type="predicted"/>
<evidence type="ECO:0000313" key="4">
    <source>
        <dbReference type="Proteomes" id="UP000235672"/>
    </source>
</evidence>
<feature type="compositionally biased region" description="Pro residues" evidence="1">
    <location>
        <begin position="57"/>
        <end position="71"/>
    </location>
</feature>
<dbReference type="InterPro" id="IPR000757">
    <property type="entry name" value="Beta-glucanase-like"/>
</dbReference>
<dbReference type="AlphaFoldDB" id="A0A2J6PVU6"/>
<feature type="domain" description="GH16" evidence="2">
    <location>
        <begin position="108"/>
        <end position="361"/>
    </location>
</feature>
<accession>A0A2J6PVU6</accession>
<keyword evidence="4" id="KW-1185">Reference proteome</keyword>
<feature type="compositionally biased region" description="Low complexity" evidence="1">
    <location>
        <begin position="26"/>
        <end position="56"/>
    </location>
</feature>
<dbReference type="STRING" id="1745343.A0A2J6PVU6"/>
<dbReference type="SUPFAM" id="SSF49899">
    <property type="entry name" value="Concanavalin A-like lectins/glucanases"/>
    <property type="match status" value="1"/>
</dbReference>
<dbReference type="PANTHER" id="PTHR10963:SF53">
    <property type="entry name" value="GH16 DOMAIN-CONTAINING PROTEIN"/>
    <property type="match status" value="1"/>
</dbReference>
<dbReference type="Gene3D" id="2.60.120.200">
    <property type="match status" value="1"/>
</dbReference>
<evidence type="ECO:0000256" key="1">
    <source>
        <dbReference type="SAM" id="MobiDB-lite"/>
    </source>
</evidence>
<feature type="compositionally biased region" description="Polar residues" evidence="1">
    <location>
        <begin position="84"/>
        <end position="102"/>
    </location>
</feature>
<protein>
    <submittedName>
        <fullName evidence="3">Glycoside hydrolase family 16 protein</fullName>
    </submittedName>
</protein>
<dbReference type="InterPro" id="IPR050546">
    <property type="entry name" value="Glycosyl_Hydrlase_16"/>
</dbReference>
<dbReference type="GO" id="GO:0005975">
    <property type="term" value="P:carbohydrate metabolic process"/>
    <property type="evidence" value="ECO:0007669"/>
    <property type="project" value="InterPro"/>
</dbReference>
<reference evidence="3 4" key="1">
    <citation type="submission" date="2016-05" db="EMBL/GenBank/DDBJ databases">
        <title>A degradative enzymes factory behind the ericoid mycorrhizal symbiosis.</title>
        <authorList>
            <consortium name="DOE Joint Genome Institute"/>
            <person name="Martino E."/>
            <person name="Morin E."/>
            <person name="Grelet G."/>
            <person name="Kuo A."/>
            <person name="Kohler A."/>
            <person name="Daghino S."/>
            <person name="Barry K."/>
            <person name="Choi C."/>
            <person name="Cichocki N."/>
            <person name="Clum A."/>
            <person name="Copeland A."/>
            <person name="Hainaut M."/>
            <person name="Haridas S."/>
            <person name="Labutti K."/>
            <person name="Lindquist E."/>
            <person name="Lipzen A."/>
            <person name="Khouja H.-R."/>
            <person name="Murat C."/>
            <person name="Ohm R."/>
            <person name="Olson A."/>
            <person name="Spatafora J."/>
            <person name="Veneault-Fourrey C."/>
            <person name="Henrissat B."/>
            <person name="Grigoriev I."/>
            <person name="Martin F."/>
            <person name="Perotto S."/>
        </authorList>
    </citation>
    <scope>NUCLEOTIDE SEQUENCE [LARGE SCALE GENOMIC DNA]</scope>
    <source>
        <strain evidence="3 4">UAMH 7357</strain>
    </source>
</reference>
<dbReference type="Proteomes" id="UP000235672">
    <property type="component" value="Unassembled WGS sequence"/>
</dbReference>
<sequence length="361" mass="41137">MSFQHTLEGLFNKGKAKLDELTNNRPQQQPQYQPHYQQYQPPYQPQYQSQYPGYQPQYPPQNQPQYQPPQYQPQYGGQAPPIPTSSKPQRTPSPYINTSTRPSTTAAPYWQAAFYPQTPVSALFQQETGSHGWGNNESQNYTTDPRNCFFTPDNKLVLRGIVDPSPENKYTSARLISHQKLDRQRGCLSATLTPPCATGIWPAFWLLPSQPFTWPNDGEIDIFESWNGDCVNHSCLHWGHYNGEDWNKHRVVETPIPDMGQRPHVFELAWDQPEDGVGGKLVWYIDGRAVMKASIPAGTRRIGDWKVILNVAMGGNVCGGRLPEVGTYDFVVHELKMSAEPTGGWRRFAEDWERTREGKTL</sequence>
<name>A0A2J6PVU6_9HELO</name>
<keyword evidence="3" id="KW-0378">Hydrolase</keyword>
<gene>
    <name evidence="3" type="ORF">NA56DRAFT_647957</name>
</gene>
<dbReference type="PANTHER" id="PTHR10963">
    <property type="entry name" value="GLYCOSYL HYDROLASE-RELATED"/>
    <property type="match status" value="1"/>
</dbReference>
<dbReference type="CDD" id="cd08023">
    <property type="entry name" value="GH16_laminarinase_like"/>
    <property type="match status" value="1"/>
</dbReference>
<feature type="region of interest" description="Disordered" evidence="1">
    <location>
        <begin position="1"/>
        <end position="102"/>
    </location>
</feature>
<dbReference type="GO" id="GO:0004553">
    <property type="term" value="F:hydrolase activity, hydrolyzing O-glycosyl compounds"/>
    <property type="evidence" value="ECO:0007669"/>
    <property type="project" value="InterPro"/>
</dbReference>
<dbReference type="Pfam" id="PF26113">
    <property type="entry name" value="GH16_XgeA"/>
    <property type="match status" value="1"/>
</dbReference>
<dbReference type="EMBL" id="KZ613495">
    <property type="protein sequence ID" value="PMD18162.1"/>
    <property type="molecule type" value="Genomic_DNA"/>
</dbReference>
<evidence type="ECO:0000259" key="2">
    <source>
        <dbReference type="PROSITE" id="PS51762"/>
    </source>
</evidence>